<protein>
    <submittedName>
        <fullName evidence="2">Uncharacterized protein</fullName>
    </submittedName>
</protein>
<sequence>MDPSTSGRLSEDKNVRCEDTKSVRGELIKYILNLVDRDVEEESSSEEKEGNEQVKFPDFPGKLYRIFVENPVGVPATETSHLMAPGINGVQLYTIVHFGGDIIRPKIGSIICNIGGSTKHTSLRVHSSYKDFVILLEEISKIYREECKGSFTTKDTGSGRGLSTTKAGGPLRHNSFPDPKLNTGDTLKQMAKGLIHAAKFWLELQPEKVNDLLDFRFKSAVYMEDPYDFSKEFNIGNLYRDRIKLKNHIRAYAVVNKFNLKHVLSIEYKTAMRGIFEHTYQLLTSYHAEVRLVDPDFAFDIQTTNCKDKRFTRLRVHQKFDIHLVMFGSNFHGYDTRFVVITDRNPGIINAVPKVFLFAIHTFCSFCISNNIKTTLESMRIAFRMAAETLTSIDFGKHMNAIRNTDPVGLKCILGIPKERWSNLYIPMSRFVVTLYRSAAHLF</sequence>
<accession>A0A7J7MN87</accession>
<proteinExistence type="predicted"/>
<feature type="region of interest" description="Disordered" evidence="1">
    <location>
        <begin position="153"/>
        <end position="182"/>
    </location>
</feature>
<dbReference type="AlphaFoldDB" id="A0A7J7MN87"/>
<evidence type="ECO:0000256" key="1">
    <source>
        <dbReference type="SAM" id="MobiDB-lite"/>
    </source>
</evidence>
<evidence type="ECO:0000313" key="2">
    <source>
        <dbReference type="EMBL" id="KAF6156274.1"/>
    </source>
</evidence>
<gene>
    <name evidence="2" type="ORF">GIB67_008044</name>
</gene>
<evidence type="ECO:0000313" key="3">
    <source>
        <dbReference type="Proteomes" id="UP000541444"/>
    </source>
</evidence>
<organism evidence="2 3">
    <name type="scientific">Kingdonia uniflora</name>
    <dbReference type="NCBI Taxonomy" id="39325"/>
    <lineage>
        <taxon>Eukaryota</taxon>
        <taxon>Viridiplantae</taxon>
        <taxon>Streptophyta</taxon>
        <taxon>Embryophyta</taxon>
        <taxon>Tracheophyta</taxon>
        <taxon>Spermatophyta</taxon>
        <taxon>Magnoliopsida</taxon>
        <taxon>Ranunculales</taxon>
        <taxon>Circaeasteraceae</taxon>
        <taxon>Kingdonia</taxon>
    </lineage>
</organism>
<keyword evidence="3" id="KW-1185">Reference proteome</keyword>
<feature type="compositionally biased region" description="Polar residues" evidence="1">
    <location>
        <begin position="153"/>
        <end position="166"/>
    </location>
</feature>
<comment type="caution">
    <text evidence="2">The sequence shown here is derived from an EMBL/GenBank/DDBJ whole genome shotgun (WGS) entry which is preliminary data.</text>
</comment>
<reference evidence="2 3" key="1">
    <citation type="journal article" date="2020" name="IScience">
        <title>Genome Sequencing of the Endangered Kingdonia uniflora (Circaeasteraceae, Ranunculales) Reveals Potential Mechanisms of Evolutionary Specialization.</title>
        <authorList>
            <person name="Sun Y."/>
            <person name="Deng T."/>
            <person name="Zhang A."/>
            <person name="Moore M.J."/>
            <person name="Landis J.B."/>
            <person name="Lin N."/>
            <person name="Zhang H."/>
            <person name="Zhang X."/>
            <person name="Huang J."/>
            <person name="Zhang X."/>
            <person name="Sun H."/>
            <person name="Wang H."/>
        </authorList>
    </citation>
    <scope>NUCLEOTIDE SEQUENCE [LARGE SCALE GENOMIC DNA]</scope>
    <source>
        <strain evidence="2">TB1705</strain>
        <tissue evidence="2">Leaf</tissue>
    </source>
</reference>
<name>A0A7J7MN87_9MAGN</name>
<dbReference type="EMBL" id="JACGCM010001360">
    <property type="protein sequence ID" value="KAF6156274.1"/>
    <property type="molecule type" value="Genomic_DNA"/>
</dbReference>
<dbReference type="Proteomes" id="UP000541444">
    <property type="component" value="Unassembled WGS sequence"/>
</dbReference>